<name>A0ABP0L0F3_9DINO</name>
<sequence length="84" mass="9193">MIRPAECALGRPIALGAAFRASSQGMFFRRPSGRAGEQASTPLLAPLLKQELEALPESSRDYVAKCMRHKASERPHASDILEGW</sequence>
<accession>A0ABP0L0F3</accession>
<evidence type="ECO:0000313" key="1">
    <source>
        <dbReference type="EMBL" id="CAK9032611.1"/>
    </source>
</evidence>
<protein>
    <submittedName>
        <fullName evidence="1">Uncharacterized protein</fullName>
    </submittedName>
</protein>
<keyword evidence="2" id="KW-1185">Reference proteome</keyword>
<reference evidence="1 2" key="1">
    <citation type="submission" date="2024-02" db="EMBL/GenBank/DDBJ databases">
        <authorList>
            <person name="Chen Y."/>
            <person name="Shah S."/>
            <person name="Dougan E. K."/>
            <person name="Thang M."/>
            <person name="Chan C."/>
        </authorList>
    </citation>
    <scope>NUCLEOTIDE SEQUENCE [LARGE SCALE GENOMIC DNA]</scope>
</reference>
<evidence type="ECO:0000313" key="2">
    <source>
        <dbReference type="Proteomes" id="UP001642484"/>
    </source>
</evidence>
<organism evidence="1 2">
    <name type="scientific">Durusdinium trenchii</name>
    <dbReference type="NCBI Taxonomy" id="1381693"/>
    <lineage>
        <taxon>Eukaryota</taxon>
        <taxon>Sar</taxon>
        <taxon>Alveolata</taxon>
        <taxon>Dinophyceae</taxon>
        <taxon>Suessiales</taxon>
        <taxon>Symbiodiniaceae</taxon>
        <taxon>Durusdinium</taxon>
    </lineage>
</organism>
<dbReference type="Proteomes" id="UP001642484">
    <property type="component" value="Unassembled WGS sequence"/>
</dbReference>
<proteinExistence type="predicted"/>
<dbReference type="EMBL" id="CAXAMN010010779">
    <property type="protein sequence ID" value="CAK9032611.1"/>
    <property type="molecule type" value="Genomic_DNA"/>
</dbReference>
<comment type="caution">
    <text evidence="1">The sequence shown here is derived from an EMBL/GenBank/DDBJ whole genome shotgun (WGS) entry which is preliminary data.</text>
</comment>
<gene>
    <name evidence="1" type="ORF">CCMP2556_LOCUS18737</name>
</gene>